<keyword evidence="3" id="KW-0862">Zinc</keyword>
<dbReference type="Pfam" id="PF03226">
    <property type="entry name" value="Yippee-Mis18"/>
    <property type="match status" value="1"/>
</dbReference>
<evidence type="ECO:0008006" key="9">
    <source>
        <dbReference type="Google" id="ProtNLM"/>
    </source>
</evidence>
<evidence type="ECO:0000256" key="2">
    <source>
        <dbReference type="ARBA" id="ARBA00022723"/>
    </source>
</evidence>
<protein>
    <recommendedName>
        <fullName evidence="9">CCHC-type domain-containing protein</fullName>
    </recommendedName>
</protein>
<dbReference type="Pfam" id="PF00098">
    <property type="entry name" value="zf-CCHC"/>
    <property type="match status" value="1"/>
</dbReference>
<dbReference type="InterPro" id="IPR039058">
    <property type="entry name" value="Yippee_fam"/>
</dbReference>
<comment type="similarity">
    <text evidence="1">Belongs to the yippee family.</text>
</comment>
<dbReference type="GO" id="GO:0003676">
    <property type="term" value="F:nucleic acid binding"/>
    <property type="evidence" value="ECO:0007669"/>
    <property type="project" value="InterPro"/>
</dbReference>
<keyword evidence="8" id="KW-1185">Reference proteome</keyword>
<accession>A0A834FWM3</accession>
<dbReference type="GO" id="GO:0008270">
    <property type="term" value="F:zinc ion binding"/>
    <property type="evidence" value="ECO:0007669"/>
    <property type="project" value="UniProtKB-KW"/>
</dbReference>
<keyword evidence="4" id="KW-0863">Zinc-finger</keyword>
<organism evidence="7 8">
    <name type="scientific">Rhododendron simsii</name>
    <name type="common">Sims's rhododendron</name>
    <dbReference type="NCBI Taxonomy" id="118357"/>
    <lineage>
        <taxon>Eukaryota</taxon>
        <taxon>Viridiplantae</taxon>
        <taxon>Streptophyta</taxon>
        <taxon>Embryophyta</taxon>
        <taxon>Tracheophyta</taxon>
        <taxon>Spermatophyta</taxon>
        <taxon>Magnoliopsida</taxon>
        <taxon>eudicotyledons</taxon>
        <taxon>Gunneridae</taxon>
        <taxon>Pentapetalae</taxon>
        <taxon>asterids</taxon>
        <taxon>Ericales</taxon>
        <taxon>Ericaceae</taxon>
        <taxon>Ericoideae</taxon>
        <taxon>Rhodoreae</taxon>
        <taxon>Rhododendron</taxon>
    </lineage>
</organism>
<dbReference type="AlphaFoldDB" id="A0A834FWM3"/>
<proteinExistence type="inferred from homology"/>
<dbReference type="InterPro" id="IPR036875">
    <property type="entry name" value="Znf_CCHC_sf"/>
</dbReference>
<dbReference type="SUPFAM" id="SSF57756">
    <property type="entry name" value="Retrovirus zinc finger-like domains"/>
    <property type="match status" value="1"/>
</dbReference>
<gene>
    <name evidence="7" type="ORF">RHSIM_RhsimUnG0077900</name>
</gene>
<dbReference type="EMBL" id="WJXA01000188">
    <property type="protein sequence ID" value="KAF7114756.1"/>
    <property type="molecule type" value="Genomic_DNA"/>
</dbReference>
<evidence type="ECO:0000256" key="3">
    <source>
        <dbReference type="ARBA" id="ARBA00022833"/>
    </source>
</evidence>
<dbReference type="InterPro" id="IPR001878">
    <property type="entry name" value="Znf_CCHC"/>
</dbReference>
<evidence type="ECO:0000313" key="8">
    <source>
        <dbReference type="Proteomes" id="UP000626092"/>
    </source>
</evidence>
<evidence type="ECO:0000256" key="1">
    <source>
        <dbReference type="ARBA" id="ARBA00005613"/>
    </source>
</evidence>
<name>A0A834FWM3_RHOSS</name>
<dbReference type="Pfam" id="PF24626">
    <property type="entry name" value="SH3_Tf2-1"/>
    <property type="match status" value="1"/>
</dbReference>
<evidence type="ECO:0000259" key="6">
    <source>
        <dbReference type="PROSITE" id="PS51792"/>
    </source>
</evidence>
<sequence length="511" mass="57481">MNIVVGPKEDRQLMTGLHTVADVHCGDCHEVLGWKYERAKEETQKYKEGKFILEKLKIAKENCIMRRTGYFPPTGYEIQRHSNLIADTLEKFCGDDSLDLLDSLTYSLGRALFAKRGIVRISFWFGLMVTGPLPTSDIEKQSLPQRKIGVTLNMFDLYSVSDAHQRALQLEKQTNRRSAAPAWGVAARTTPVRPASVRSDLVRPMDNSLPVVPQANRVGASGSKCFKCGEPGHRAVECRKGDRLGKALFMDADGVVREHYEQEVAYDESQPSSDPPEGVVEEVIRDIGPLLVVRSRRSNLLTVMRSKVIGFDAFRELLLADPYFSTVLGKIAGGGDQSDFHEHGGFLFKGNALCVPDGSFRLKIIKELHDEGHVGRDKTFVKKAEEFMRDLQHIHKDTEQRLHSITTRYKGAADKKRRIVEFEVGDFVYAVLTKDRFSEGEYNKLKARKIGPVEVIEKINPNAYRLKLPSHIRTADVFNVKHLVPFRGDSGKPAKAVLILKKFHNLGLPSQ</sequence>
<evidence type="ECO:0000256" key="4">
    <source>
        <dbReference type="PROSITE-ProRule" id="PRU00047"/>
    </source>
</evidence>
<feature type="domain" description="Yippee" evidence="6">
    <location>
        <begin position="1"/>
        <end position="62"/>
    </location>
</feature>
<reference evidence="7" key="1">
    <citation type="submission" date="2019-11" db="EMBL/GenBank/DDBJ databases">
        <authorList>
            <person name="Liu Y."/>
            <person name="Hou J."/>
            <person name="Li T.-Q."/>
            <person name="Guan C.-H."/>
            <person name="Wu X."/>
            <person name="Wu H.-Z."/>
            <person name="Ling F."/>
            <person name="Zhang R."/>
            <person name="Shi X.-G."/>
            <person name="Ren J.-P."/>
            <person name="Chen E.-F."/>
            <person name="Sun J.-M."/>
        </authorList>
    </citation>
    <scope>NUCLEOTIDE SEQUENCE</scope>
    <source>
        <strain evidence="7">Adult_tree_wgs_1</strain>
        <tissue evidence="7">Leaves</tissue>
    </source>
</reference>
<dbReference type="PROSITE" id="PS50158">
    <property type="entry name" value="ZF_CCHC"/>
    <property type="match status" value="1"/>
</dbReference>
<dbReference type="SMART" id="SM00343">
    <property type="entry name" value="ZnF_C2HC"/>
    <property type="match status" value="1"/>
</dbReference>
<dbReference type="InterPro" id="IPR004910">
    <property type="entry name" value="Yippee/Mis18/Cereblon"/>
</dbReference>
<dbReference type="InterPro" id="IPR056924">
    <property type="entry name" value="SH3_Tf2-1"/>
</dbReference>
<feature type="domain" description="CCHC-type" evidence="5">
    <location>
        <begin position="224"/>
        <end position="240"/>
    </location>
</feature>
<comment type="caution">
    <text evidence="7">The sequence shown here is derived from an EMBL/GenBank/DDBJ whole genome shotgun (WGS) entry which is preliminary data.</text>
</comment>
<dbReference type="PANTHER" id="PTHR13848">
    <property type="entry name" value="PROTEIN YIPPEE-LIKE CG15309-RELATED"/>
    <property type="match status" value="1"/>
</dbReference>
<dbReference type="Proteomes" id="UP000626092">
    <property type="component" value="Unassembled WGS sequence"/>
</dbReference>
<keyword evidence="2" id="KW-0479">Metal-binding</keyword>
<evidence type="ECO:0000313" key="7">
    <source>
        <dbReference type="EMBL" id="KAF7114756.1"/>
    </source>
</evidence>
<dbReference type="OrthoDB" id="1932715at2759"/>
<dbReference type="PROSITE" id="PS51792">
    <property type="entry name" value="YIPPEE"/>
    <property type="match status" value="1"/>
</dbReference>
<dbReference type="Gene3D" id="4.10.60.10">
    <property type="entry name" value="Zinc finger, CCHC-type"/>
    <property type="match status" value="1"/>
</dbReference>
<evidence type="ECO:0000259" key="5">
    <source>
        <dbReference type="PROSITE" id="PS50158"/>
    </source>
</evidence>
<dbReference type="InterPro" id="IPR034751">
    <property type="entry name" value="Yippee"/>
</dbReference>